<evidence type="ECO:0000313" key="1">
    <source>
        <dbReference type="EMBL" id="KAK9836415.1"/>
    </source>
</evidence>
<organism evidence="1 2">
    <name type="scientific">Apatococcus fuscideae</name>
    <dbReference type="NCBI Taxonomy" id="2026836"/>
    <lineage>
        <taxon>Eukaryota</taxon>
        <taxon>Viridiplantae</taxon>
        <taxon>Chlorophyta</taxon>
        <taxon>core chlorophytes</taxon>
        <taxon>Trebouxiophyceae</taxon>
        <taxon>Chlorellales</taxon>
        <taxon>Chlorellaceae</taxon>
        <taxon>Apatococcus</taxon>
    </lineage>
</organism>
<comment type="caution">
    <text evidence="1">The sequence shown here is derived from an EMBL/GenBank/DDBJ whole genome shotgun (WGS) entry which is preliminary data.</text>
</comment>
<reference evidence="1 2" key="1">
    <citation type="journal article" date="2024" name="Nat. Commun.">
        <title>Phylogenomics reveals the evolutionary origins of lichenization in chlorophyte algae.</title>
        <authorList>
            <person name="Puginier C."/>
            <person name="Libourel C."/>
            <person name="Otte J."/>
            <person name="Skaloud P."/>
            <person name="Haon M."/>
            <person name="Grisel S."/>
            <person name="Petersen M."/>
            <person name="Berrin J.G."/>
            <person name="Delaux P.M."/>
            <person name="Dal Grande F."/>
            <person name="Keller J."/>
        </authorList>
    </citation>
    <scope>NUCLEOTIDE SEQUENCE [LARGE SCALE GENOMIC DNA]</scope>
    <source>
        <strain evidence="1 2">SAG 2523</strain>
    </source>
</reference>
<name>A0AAW1RQH4_9CHLO</name>
<protein>
    <submittedName>
        <fullName evidence="1">Uncharacterized protein</fullName>
    </submittedName>
</protein>
<dbReference type="EMBL" id="JALJOV010001996">
    <property type="protein sequence ID" value="KAK9836415.1"/>
    <property type="molecule type" value="Genomic_DNA"/>
</dbReference>
<dbReference type="AlphaFoldDB" id="A0AAW1RQH4"/>
<gene>
    <name evidence="1" type="ORF">WJX84_006360</name>
</gene>
<sequence length="68" mass="7705">MPGLPAQQEPATSLTPESFLRWKEERDSHLRQAQEAAAAQRLLDLDAGRVAPTGKELYERHPELFADY</sequence>
<proteinExistence type="predicted"/>
<accession>A0AAW1RQH4</accession>
<keyword evidence="2" id="KW-1185">Reference proteome</keyword>
<dbReference type="Proteomes" id="UP001485043">
    <property type="component" value="Unassembled WGS sequence"/>
</dbReference>
<evidence type="ECO:0000313" key="2">
    <source>
        <dbReference type="Proteomes" id="UP001485043"/>
    </source>
</evidence>